<keyword evidence="4" id="KW-1185">Reference proteome</keyword>
<evidence type="ECO:0000313" key="4">
    <source>
        <dbReference type="Proteomes" id="UP001523392"/>
    </source>
</evidence>
<feature type="signal peptide" evidence="2">
    <location>
        <begin position="1"/>
        <end position="24"/>
    </location>
</feature>
<feature type="transmembrane region" description="Helical" evidence="1">
    <location>
        <begin position="34"/>
        <end position="52"/>
    </location>
</feature>
<protein>
    <submittedName>
        <fullName evidence="3">Sodium:proton antiporter</fullName>
    </submittedName>
</protein>
<evidence type="ECO:0000256" key="1">
    <source>
        <dbReference type="SAM" id="Phobius"/>
    </source>
</evidence>
<keyword evidence="1" id="KW-0812">Transmembrane</keyword>
<feature type="transmembrane region" description="Helical" evidence="1">
    <location>
        <begin position="166"/>
        <end position="184"/>
    </location>
</feature>
<evidence type="ECO:0000256" key="2">
    <source>
        <dbReference type="SAM" id="SignalP"/>
    </source>
</evidence>
<feature type="transmembrane region" description="Helical" evidence="1">
    <location>
        <begin position="277"/>
        <end position="296"/>
    </location>
</feature>
<feature type="transmembrane region" description="Helical" evidence="1">
    <location>
        <begin position="438"/>
        <end position="462"/>
    </location>
</feature>
<proteinExistence type="predicted"/>
<sequence>MPGNLHRLALPAASLLLVPMPALAAPEQLVGLVWGLPFAGLLLSIALFPLLADRIWHRRMGVIAALWGLSLLLPWAARFGAGAAFHLAWHAILLEYLPFVALIFALFTVGGGIVVQGGPWGQPAGNTLLLAIGTVLASVMGTTGAAMVLIHPLLRANAHRTRKVHLAVFFILLVGNVGGSLTPLGDPPLFLGFLRGVPFFWPTLHLLAPMAVVAGVLLLVFFLLDSWLARRDPPPPEPRPLRLRGGANIALLGLVVLAVLMQGVWQPGEVALAGTPIGGERLAGMALMLGIGLLSLRLTPRAAREANMFSWAPFAEVAKLFAAIFICMGPMVAILQAGEAGPLGGVLALATGPDGAPLPAAYFWLTGGLSAFLDNAPTYVVFFELAGGDPARMTGELARVLLAISCGAVFMGALTYIGNAPNFMVRAIASRRGVHMPGFLGFMVWSLALMLPPLALVTWLFFL</sequence>
<feature type="transmembrane region" description="Helical" evidence="1">
    <location>
        <begin position="397"/>
        <end position="418"/>
    </location>
</feature>
<feature type="transmembrane region" description="Helical" evidence="1">
    <location>
        <begin position="361"/>
        <end position="385"/>
    </location>
</feature>
<evidence type="ECO:0000313" key="3">
    <source>
        <dbReference type="EMBL" id="MCO6417693.1"/>
    </source>
</evidence>
<keyword evidence="1" id="KW-1133">Transmembrane helix</keyword>
<reference evidence="3 4" key="1">
    <citation type="submission" date="2021-12" db="EMBL/GenBank/DDBJ databases">
        <title>Siccirubricoccus leaddurans sp. nov., a high concentration Zn2+ tolerance bacterium.</title>
        <authorList>
            <person name="Cao Y."/>
        </authorList>
    </citation>
    <scope>NUCLEOTIDE SEQUENCE [LARGE SCALE GENOMIC DNA]</scope>
    <source>
        <strain evidence="3 4">KC 17139</strain>
    </source>
</reference>
<keyword evidence="1" id="KW-0472">Membrane</keyword>
<dbReference type="Proteomes" id="UP001523392">
    <property type="component" value="Unassembled WGS sequence"/>
</dbReference>
<feature type="transmembrane region" description="Helical" evidence="1">
    <location>
        <begin position="128"/>
        <end position="154"/>
    </location>
</feature>
<dbReference type="InterPro" id="IPR031566">
    <property type="entry name" value="CitMHS_2"/>
</dbReference>
<dbReference type="Pfam" id="PF16980">
    <property type="entry name" value="CitMHS_2"/>
    <property type="match status" value="1"/>
</dbReference>
<dbReference type="RefSeq" id="WP_252954330.1">
    <property type="nucleotide sequence ID" value="NZ_JAFIRR010000101.1"/>
</dbReference>
<feature type="transmembrane region" description="Helical" evidence="1">
    <location>
        <begin position="96"/>
        <end position="116"/>
    </location>
</feature>
<comment type="caution">
    <text evidence="3">The sequence shown here is derived from an EMBL/GenBank/DDBJ whole genome shotgun (WGS) entry which is preliminary data.</text>
</comment>
<keyword evidence="2" id="KW-0732">Signal</keyword>
<name>A0ABT1D6Z0_9PROT</name>
<feature type="transmembrane region" description="Helical" evidence="1">
    <location>
        <begin position="317"/>
        <end position="337"/>
    </location>
</feature>
<feature type="chain" id="PRO_5047410866" evidence="2">
    <location>
        <begin position="25"/>
        <end position="463"/>
    </location>
</feature>
<gene>
    <name evidence="3" type="ORF">JYK14_16210</name>
</gene>
<organism evidence="3 4">
    <name type="scientific">Siccirubricoccus soli</name>
    <dbReference type="NCBI Taxonomy" id="2899147"/>
    <lineage>
        <taxon>Bacteria</taxon>
        <taxon>Pseudomonadati</taxon>
        <taxon>Pseudomonadota</taxon>
        <taxon>Alphaproteobacteria</taxon>
        <taxon>Acetobacterales</taxon>
        <taxon>Roseomonadaceae</taxon>
        <taxon>Siccirubricoccus</taxon>
    </lineage>
</organism>
<feature type="transmembrane region" description="Helical" evidence="1">
    <location>
        <begin position="204"/>
        <end position="224"/>
    </location>
</feature>
<accession>A0ABT1D6Z0</accession>
<feature type="transmembrane region" description="Helical" evidence="1">
    <location>
        <begin position="245"/>
        <end position="265"/>
    </location>
</feature>
<dbReference type="EMBL" id="JAFIRR010000101">
    <property type="protein sequence ID" value="MCO6417693.1"/>
    <property type="molecule type" value="Genomic_DNA"/>
</dbReference>